<keyword evidence="1" id="KW-0732">Signal</keyword>
<proteinExistence type="predicted"/>
<evidence type="ECO:0000313" key="3">
    <source>
        <dbReference type="Proteomes" id="UP000236416"/>
    </source>
</evidence>
<reference evidence="2 3" key="1">
    <citation type="submission" date="2018-01" db="EMBL/GenBank/DDBJ databases">
        <title>Genomic Sequence of Chromobacterium MWU13-2610 from wild cranberry bogs within the Cape Cod National Seashore.</title>
        <authorList>
            <person name="O'Hara-Hanley K."/>
            <person name="Soby S."/>
            <person name="Harrison A."/>
        </authorList>
    </citation>
    <scope>NUCLEOTIDE SEQUENCE [LARGE SCALE GENOMIC DNA]</scope>
    <source>
        <strain evidence="2 3">MWU13-2610</strain>
    </source>
</reference>
<evidence type="ECO:0000313" key="2">
    <source>
        <dbReference type="EMBL" id="POA99712.1"/>
    </source>
</evidence>
<dbReference type="Proteomes" id="UP000236416">
    <property type="component" value="Unassembled WGS sequence"/>
</dbReference>
<accession>A0A2K4MRU7</accession>
<name>A0A2K4MRU7_9NEIS</name>
<keyword evidence="3" id="KW-1185">Reference proteome</keyword>
<evidence type="ECO:0000256" key="1">
    <source>
        <dbReference type="SAM" id="SignalP"/>
    </source>
</evidence>
<evidence type="ECO:0008006" key="4">
    <source>
        <dbReference type="Google" id="ProtNLM"/>
    </source>
</evidence>
<dbReference type="EMBL" id="PPTF01000018">
    <property type="protein sequence ID" value="POA99712.1"/>
    <property type="molecule type" value="Genomic_DNA"/>
</dbReference>
<organism evidence="2 3">
    <name type="scientific">Chromobacterium sinusclupearum</name>
    <dbReference type="NCBI Taxonomy" id="2077146"/>
    <lineage>
        <taxon>Bacteria</taxon>
        <taxon>Pseudomonadati</taxon>
        <taxon>Pseudomonadota</taxon>
        <taxon>Betaproteobacteria</taxon>
        <taxon>Neisseriales</taxon>
        <taxon>Chromobacteriaceae</taxon>
        <taxon>Chromobacterium</taxon>
    </lineage>
</organism>
<gene>
    <name evidence="2" type="ORF">C2134_04900</name>
</gene>
<feature type="chain" id="PRO_5014396130" description="Copper-binding protein" evidence="1">
    <location>
        <begin position="25"/>
        <end position="193"/>
    </location>
</feature>
<dbReference type="RefSeq" id="WP_103318014.1">
    <property type="nucleotide sequence ID" value="NZ_PPTF01000018.1"/>
</dbReference>
<dbReference type="AlphaFoldDB" id="A0A2K4MRU7"/>
<protein>
    <recommendedName>
        <fullName evidence="4">Copper-binding protein</fullName>
    </recommendedName>
</protein>
<sequence>MRFKAGVYAVLFSGMFVTATWAHADASPAQLVAADVAVQQRETGGVVAAIDLAQRVVMLKGDQGWVLEFPVSPEVRNLEQLKVGDRVRIRYRSALALALKKGGDNIRKDIEGSVQTQAPEGGKPGVTESRRRTVVSNVVALDRANGVVTLEGPHGGRMDVDVRNPQLLDEIAVKDQVVAVITESAAVSIEPAR</sequence>
<feature type="signal peptide" evidence="1">
    <location>
        <begin position="1"/>
        <end position="24"/>
    </location>
</feature>
<comment type="caution">
    <text evidence="2">The sequence shown here is derived from an EMBL/GenBank/DDBJ whole genome shotgun (WGS) entry which is preliminary data.</text>
</comment>